<reference evidence="7 8" key="1">
    <citation type="submission" date="2018-02" db="EMBL/GenBank/DDBJ databases">
        <title>Complete genome sequencing of Faecalibacterium prausnitzii strains isolated from the human gut.</title>
        <authorList>
            <person name="Fitzgerald B.C."/>
            <person name="Shkoporov A.N."/>
            <person name="Ross P.R."/>
            <person name="Hill C."/>
        </authorList>
    </citation>
    <scope>NUCLEOTIDE SEQUENCE [LARGE SCALE GENOMIC DNA]</scope>
    <source>
        <strain evidence="7 8">APC942/18-1</strain>
    </source>
</reference>
<proteinExistence type="inferred from homology"/>
<reference evidence="6" key="2">
    <citation type="submission" date="2021-02" db="EMBL/GenBank/DDBJ databases">
        <title>Infant gut strain persistence is associated with maternal origin, phylogeny, and functional potential including surface adhesion and iron acquisition.</title>
        <authorList>
            <person name="Lou Y.C."/>
        </authorList>
    </citation>
    <scope>NUCLEOTIDE SEQUENCE</scope>
    <source>
        <strain evidence="6">L2_039_000G1_dasL2_039_000G1_maxbin2.maxbin.077</strain>
    </source>
</reference>
<dbReference type="SUPFAM" id="SSF89550">
    <property type="entry name" value="PHP domain-like"/>
    <property type="match status" value="1"/>
</dbReference>
<gene>
    <name evidence="7" type="ORF">C4N27_10955</name>
    <name evidence="6" type="ORF">KH315_01160</name>
</gene>
<evidence type="ECO:0000256" key="5">
    <source>
        <dbReference type="ARBA" id="ARBA00051722"/>
    </source>
</evidence>
<evidence type="ECO:0000313" key="9">
    <source>
        <dbReference type="Proteomes" id="UP000811365"/>
    </source>
</evidence>
<dbReference type="AlphaFoldDB" id="A0A329TH09"/>
<evidence type="ECO:0000256" key="2">
    <source>
        <dbReference type="ARBA" id="ARBA00013064"/>
    </source>
</evidence>
<dbReference type="Proteomes" id="UP000250997">
    <property type="component" value="Unassembled WGS sequence"/>
</dbReference>
<dbReference type="PANTHER" id="PTHR39181:SF1">
    <property type="entry name" value="TYROSINE-PROTEIN PHOSPHATASE YWQE"/>
    <property type="match status" value="1"/>
</dbReference>
<sequence length="253" mass="28713">MTDLHCHILPNIDDGAKDVSISLRLLEKEYADGVRNIAFTSHFNSEWTTPDAFLQKRAAAYETLTAALPTGPEAMQFRFKLGCEVYFSPKLCELDAKALCIGDTSYMLVEFPTTHKPHFIRQTFALLQEQGVLPLIAHIERYPYVLEDPTLLYNWVAAGAYVQINAGALLDSPKLRRTLCKFISWQLVHVISTDTHSLDKRPPRMAEAAAVLEKELGRETASKLLQNGDALFDDEELDVFTPHRPKKFLNFWM</sequence>
<dbReference type="RefSeq" id="WP_158394762.1">
    <property type="nucleotide sequence ID" value="NZ_CP026548.1"/>
</dbReference>
<organism evidence="6 9">
    <name type="scientific">Faecalibacterium prausnitzii</name>
    <dbReference type="NCBI Taxonomy" id="853"/>
    <lineage>
        <taxon>Bacteria</taxon>
        <taxon>Bacillati</taxon>
        <taxon>Bacillota</taxon>
        <taxon>Clostridia</taxon>
        <taxon>Eubacteriales</taxon>
        <taxon>Oscillospiraceae</taxon>
        <taxon>Faecalibacterium</taxon>
    </lineage>
</organism>
<comment type="catalytic activity">
    <reaction evidence="5">
        <text>O-phospho-L-tyrosyl-[protein] + H2O = L-tyrosyl-[protein] + phosphate</text>
        <dbReference type="Rhea" id="RHEA:10684"/>
        <dbReference type="Rhea" id="RHEA-COMP:10136"/>
        <dbReference type="Rhea" id="RHEA-COMP:20101"/>
        <dbReference type="ChEBI" id="CHEBI:15377"/>
        <dbReference type="ChEBI" id="CHEBI:43474"/>
        <dbReference type="ChEBI" id="CHEBI:46858"/>
        <dbReference type="ChEBI" id="CHEBI:61978"/>
        <dbReference type="EC" id="3.1.3.48"/>
    </reaction>
</comment>
<keyword evidence="3" id="KW-0378">Hydrolase</keyword>
<dbReference type="EMBL" id="JAGZYH010000002">
    <property type="protein sequence ID" value="MBS6620774.1"/>
    <property type="molecule type" value="Genomic_DNA"/>
</dbReference>
<dbReference type="Proteomes" id="UP000811365">
    <property type="component" value="Unassembled WGS sequence"/>
</dbReference>
<accession>A0A329TH09</accession>
<keyword evidence="4" id="KW-0904">Protein phosphatase</keyword>
<dbReference type="PANTHER" id="PTHR39181">
    <property type="entry name" value="TYROSINE-PROTEIN PHOSPHATASE YWQE"/>
    <property type="match status" value="1"/>
</dbReference>
<dbReference type="PIRSF" id="PIRSF016557">
    <property type="entry name" value="Caps_synth_CpsB"/>
    <property type="match status" value="1"/>
</dbReference>
<dbReference type="EMBL" id="PRLA01000008">
    <property type="protein sequence ID" value="RAW48724.1"/>
    <property type="molecule type" value="Genomic_DNA"/>
</dbReference>
<evidence type="ECO:0000313" key="7">
    <source>
        <dbReference type="EMBL" id="RAW48724.1"/>
    </source>
</evidence>
<dbReference type="InterPro" id="IPR016195">
    <property type="entry name" value="Pol/histidinol_Pase-like"/>
</dbReference>
<evidence type="ECO:0000313" key="6">
    <source>
        <dbReference type="EMBL" id="MBS6620774.1"/>
    </source>
</evidence>
<dbReference type="Gene3D" id="3.20.20.140">
    <property type="entry name" value="Metal-dependent hydrolases"/>
    <property type="match status" value="1"/>
</dbReference>
<comment type="similarity">
    <text evidence="1">Belongs to the metallo-dependent hydrolases superfamily. CpsB/CapC family.</text>
</comment>
<evidence type="ECO:0000256" key="4">
    <source>
        <dbReference type="ARBA" id="ARBA00022912"/>
    </source>
</evidence>
<dbReference type="Pfam" id="PF19567">
    <property type="entry name" value="CpsB_CapC"/>
    <property type="match status" value="1"/>
</dbReference>
<evidence type="ECO:0000256" key="3">
    <source>
        <dbReference type="ARBA" id="ARBA00022801"/>
    </source>
</evidence>
<dbReference type="GO" id="GO:0030145">
    <property type="term" value="F:manganese ion binding"/>
    <property type="evidence" value="ECO:0007669"/>
    <property type="project" value="InterPro"/>
</dbReference>
<dbReference type="GO" id="GO:0004725">
    <property type="term" value="F:protein tyrosine phosphatase activity"/>
    <property type="evidence" value="ECO:0007669"/>
    <property type="project" value="UniProtKB-EC"/>
</dbReference>
<name>A0A329TH09_9FIRM</name>
<comment type="caution">
    <text evidence="6">The sequence shown here is derived from an EMBL/GenBank/DDBJ whole genome shotgun (WGS) entry which is preliminary data.</text>
</comment>
<evidence type="ECO:0000313" key="8">
    <source>
        <dbReference type="Proteomes" id="UP000250997"/>
    </source>
</evidence>
<protein>
    <recommendedName>
        <fullName evidence="2">protein-tyrosine-phosphatase</fullName>
        <ecNumber evidence="2">3.1.3.48</ecNumber>
    </recommendedName>
</protein>
<dbReference type="EC" id="3.1.3.48" evidence="2"/>
<evidence type="ECO:0000256" key="1">
    <source>
        <dbReference type="ARBA" id="ARBA00005750"/>
    </source>
</evidence>
<dbReference type="InterPro" id="IPR016667">
    <property type="entry name" value="Caps_polysacc_synth_CpsB/CapC"/>
</dbReference>